<dbReference type="EMBL" id="CAJNNV010029783">
    <property type="protein sequence ID" value="CAE8630093.1"/>
    <property type="molecule type" value="Genomic_DNA"/>
</dbReference>
<comment type="caution">
    <text evidence="1">The sequence shown here is derived from an EMBL/GenBank/DDBJ whole genome shotgun (WGS) entry which is preliminary data.</text>
</comment>
<accession>A0A813GXR5</accession>
<sequence length="233" mass="25350">MQRRCEEDGAGNVYDAAFSRSRKCWRQAQRLVEPLTLTRFHDFHGSSDPPNAILLLFRRSSGFLYFCRAAALTGDLIVQIKNLNSGRQAEGRLRLKATIGVSESLRLKFGSAGTSRSSTSVSRLCFCVSPFSPGASQVPARLPVIRAPPGPFELQEVTSEAVVEAERSVLLGAKLLLGPGSTGSRLEVRSEPDGLLAWTNSSAEGTESAGTLLCEECSLAEIRQRLTSLRYFP</sequence>
<dbReference type="AlphaFoldDB" id="A0A813GXR5"/>
<gene>
    <name evidence="1" type="ORF">PGLA1383_LOCUS46488</name>
</gene>
<feature type="non-terminal residue" evidence="1">
    <location>
        <position position="1"/>
    </location>
</feature>
<evidence type="ECO:0000313" key="1">
    <source>
        <dbReference type="EMBL" id="CAE8630093.1"/>
    </source>
</evidence>
<reference evidence="1" key="1">
    <citation type="submission" date="2021-02" db="EMBL/GenBank/DDBJ databases">
        <authorList>
            <person name="Dougan E. K."/>
            <person name="Rhodes N."/>
            <person name="Thang M."/>
            <person name="Chan C."/>
        </authorList>
    </citation>
    <scope>NUCLEOTIDE SEQUENCE</scope>
</reference>
<evidence type="ECO:0000313" key="2">
    <source>
        <dbReference type="Proteomes" id="UP000654075"/>
    </source>
</evidence>
<proteinExistence type="predicted"/>
<name>A0A813GXR5_POLGL</name>
<organism evidence="1 2">
    <name type="scientific">Polarella glacialis</name>
    <name type="common">Dinoflagellate</name>
    <dbReference type="NCBI Taxonomy" id="89957"/>
    <lineage>
        <taxon>Eukaryota</taxon>
        <taxon>Sar</taxon>
        <taxon>Alveolata</taxon>
        <taxon>Dinophyceae</taxon>
        <taxon>Suessiales</taxon>
        <taxon>Suessiaceae</taxon>
        <taxon>Polarella</taxon>
    </lineage>
</organism>
<protein>
    <submittedName>
        <fullName evidence="1">Uncharacterized protein</fullName>
    </submittedName>
</protein>
<dbReference type="Proteomes" id="UP000654075">
    <property type="component" value="Unassembled WGS sequence"/>
</dbReference>
<keyword evidence="2" id="KW-1185">Reference proteome</keyword>